<gene>
    <name evidence="4" type="ORF">METZ01_LOCUS376903</name>
</gene>
<dbReference type="Pfam" id="PF00571">
    <property type="entry name" value="CBS"/>
    <property type="match status" value="1"/>
</dbReference>
<dbReference type="InterPro" id="IPR046342">
    <property type="entry name" value="CBS_dom_sf"/>
</dbReference>
<organism evidence="4">
    <name type="scientific">marine metagenome</name>
    <dbReference type="NCBI Taxonomy" id="408172"/>
    <lineage>
        <taxon>unclassified sequences</taxon>
        <taxon>metagenomes</taxon>
        <taxon>ecological metagenomes</taxon>
    </lineage>
</organism>
<feature type="non-terminal residue" evidence="4">
    <location>
        <position position="1"/>
    </location>
</feature>
<name>A0A382TPP1_9ZZZZ</name>
<protein>
    <recommendedName>
        <fullName evidence="3">CBS domain-containing protein</fullName>
    </recommendedName>
</protein>
<dbReference type="SMART" id="SM01091">
    <property type="entry name" value="CorC_HlyC"/>
    <property type="match status" value="1"/>
</dbReference>
<dbReference type="SUPFAM" id="SSF56176">
    <property type="entry name" value="FAD-binding/transporter-associated domain-like"/>
    <property type="match status" value="1"/>
</dbReference>
<evidence type="ECO:0000256" key="1">
    <source>
        <dbReference type="ARBA" id="ARBA00022737"/>
    </source>
</evidence>
<dbReference type="PANTHER" id="PTHR43099:SF5">
    <property type="entry name" value="HLYC_CORC FAMILY TRANSPORTER"/>
    <property type="match status" value="1"/>
</dbReference>
<dbReference type="InterPro" id="IPR044751">
    <property type="entry name" value="Ion_transp-like_CBS"/>
</dbReference>
<dbReference type="Gene3D" id="3.30.465.10">
    <property type="match status" value="1"/>
</dbReference>
<sequence>ENGSLDETLGVVHIKDLYAQRRTAKTADDLKEYSRDLVYVPETARLEGLLQIFLNKKLHFGLVVNEYGDTVGMVTLENILEELVGQIQDEFDDHEKPYFEKIDEVTWSIEGTMPLHELEELTDEPCDDMGVTTVSGLITKRLGTFAKVGDVLELGRYELRVEQTYRRQVERARLTKLSEREPTDEESED</sequence>
<dbReference type="InterPro" id="IPR036318">
    <property type="entry name" value="FAD-bd_PCMH-like_sf"/>
</dbReference>
<evidence type="ECO:0000313" key="4">
    <source>
        <dbReference type="EMBL" id="SVD24049.1"/>
    </source>
</evidence>
<dbReference type="PROSITE" id="PS51371">
    <property type="entry name" value="CBS"/>
    <property type="match status" value="1"/>
</dbReference>
<dbReference type="EMBL" id="UINC01138233">
    <property type="protein sequence ID" value="SVD24049.1"/>
    <property type="molecule type" value="Genomic_DNA"/>
</dbReference>
<dbReference type="InterPro" id="IPR000644">
    <property type="entry name" value="CBS_dom"/>
</dbReference>
<evidence type="ECO:0000259" key="3">
    <source>
        <dbReference type="PROSITE" id="PS51371"/>
    </source>
</evidence>
<dbReference type="Gene3D" id="3.10.580.10">
    <property type="entry name" value="CBS-domain"/>
    <property type="match status" value="1"/>
</dbReference>
<dbReference type="GO" id="GO:0050660">
    <property type="term" value="F:flavin adenine dinucleotide binding"/>
    <property type="evidence" value="ECO:0007669"/>
    <property type="project" value="InterPro"/>
</dbReference>
<dbReference type="SUPFAM" id="SSF54631">
    <property type="entry name" value="CBS-domain pair"/>
    <property type="match status" value="1"/>
</dbReference>
<keyword evidence="1" id="KW-0677">Repeat</keyword>
<dbReference type="AlphaFoldDB" id="A0A382TPP1"/>
<evidence type="ECO:0000256" key="2">
    <source>
        <dbReference type="ARBA" id="ARBA00023122"/>
    </source>
</evidence>
<dbReference type="PANTHER" id="PTHR43099">
    <property type="entry name" value="UPF0053 PROTEIN YRKA"/>
    <property type="match status" value="1"/>
</dbReference>
<dbReference type="InterPro" id="IPR051676">
    <property type="entry name" value="UPF0053_domain"/>
</dbReference>
<accession>A0A382TPP1</accession>
<dbReference type="InterPro" id="IPR016169">
    <property type="entry name" value="FAD-bd_PCMH_sub2"/>
</dbReference>
<dbReference type="CDD" id="cd04590">
    <property type="entry name" value="CBS_pair_CorC_HlyC_assoc"/>
    <property type="match status" value="1"/>
</dbReference>
<reference evidence="4" key="1">
    <citation type="submission" date="2018-05" db="EMBL/GenBank/DDBJ databases">
        <authorList>
            <person name="Lanie J.A."/>
            <person name="Ng W.-L."/>
            <person name="Kazmierczak K.M."/>
            <person name="Andrzejewski T.M."/>
            <person name="Davidsen T.M."/>
            <person name="Wayne K.J."/>
            <person name="Tettelin H."/>
            <person name="Glass J.I."/>
            <person name="Rusch D."/>
            <person name="Podicherti R."/>
            <person name="Tsui H.-C.T."/>
            <person name="Winkler M.E."/>
        </authorList>
    </citation>
    <scope>NUCLEOTIDE SEQUENCE</scope>
</reference>
<dbReference type="Pfam" id="PF03471">
    <property type="entry name" value="CorC_HlyC"/>
    <property type="match status" value="1"/>
</dbReference>
<proteinExistence type="predicted"/>
<feature type="domain" description="CBS" evidence="3">
    <location>
        <begin position="33"/>
        <end position="90"/>
    </location>
</feature>
<keyword evidence="2" id="KW-0129">CBS domain</keyword>
<dbReference type="InterPro" id="IPR005170">
    <property type="entry name" value="Transptr-assoc_dom"/>
</dbReference>